<feature type="transmembrane region" description="Helical" evidence="2">
    <location>
        <begin position="41"/>
        <end position="62"/>
    </location>
</feature>
<protein>
    <submittedName>
        <fullName evidence="3">Uncharacterized protein</fullName>
    </submittedName>
</protein>
<accession>A0A917PQ62</accession>
<dbReference type="RefSeq" id="WP_188743933.1">
    <property type="nucleotide sequence ID" value="NZ_BAABFW010000029.1"/>
</dbReference>
<keyword evidence="2" id="KW-0472">Membrane</keyword>
<proteinExistence type="predicted"/>
<dbReference type="Proteomes" id="UP000636956">
    <property type="component" value="Unassembled WGS sequence"/>
</dbReference>
<keyword evidence="4" id="KW-1185">Reference proteome</keyword>
<evidence type="ECO:0000256" key="1">
    <source>
        <dbReference type="SAM" id="MobiDB-lite"/>
    </source>
</evidence>
<dbReference type="EMBL" id="BMMD01000016">
    <property type="protein sequence ID" value="GGJ87008.1"/>
    <property type="molecule type" value="Genomic_DNA"/>
</dbReference>
<sequence length="173" mass="17742">MTEESNPQVDVQAEPDKRADIADPAVPGTPPDAGTPSTRHLAFGAAGIGIGLIAGVVVGALAGPLFGAITAAVTPSPITRAVETCDVADNAWIVVGDDGDSVSLQTEGDETSGAELTDVVCVLVELDVPDSVITRMDSTRALDGRQTAEWDDLSASWGYHPSNGLDIVIEFTG</sequence>
<evidence type="ECO:0000313" key="3">
    <source>
        <dbReference type="EMBL" id="GGJ87008.1"/>
    </source>
</evidence>
<evidence type="ECO:0000313" key="4">
    <source>
        <dbReference type="Proteomes" id="UP000636956"/>
    </source>
</evidence>
<name>A0A917PQ62_9MICO</name>
<feature type="region of interest" description="Disordered" evidence="1">
    <location>
        <begin position="1"/>
        <end position="38"/>
    </location>
</feature>
<keyword evidence="2" id="KW-1133">Transmembrane helix</keyword>
<organism evidence="3 4">
    <name type="scientific">Agromyces bauzanensis</name>
    <dbReference type="NCBI Taxonomy" id="1308924"/>
    <lineage>
        <taxon>Bacteria</taxon>
        <taxon>Bacillati</taxon>
        <taxon>Actinomycetota</taxon>
        <taxon>Actinomycetes</taxon>
        <taxon>Micrococcales</taxon>
        <taxon>Microbacteriaceae</taxon>
        <taxon>Agromyces</taxon>
    </lineage>
</organism>
<reference evidence="3" key="1">
    <citation type="journal article" date="2014" name="Int. J. Syst. Evol. Microbiol.">
        <title>Complete genome sequence of Corynebacterium casei LMG S-19264T (=DSM 44701T), isolated from a smear-ripened cheese.</title>
        <authorList>
            <consortium name="US DOE Joint Genome Institute (JGI-PGF)"/>
            <person name="Walter F."/>
            <person name="Albersmeier A."/>
            <person name="Kalinowski J."/>
            <person name="Ruckert C."/>
        </authorList>
    </citation>
    <scope>NUCLEOTIDE SEQUENCE</scope>
    <source>
        <strain evidence="3">CGMCC 1.8984</strain>
    </source>
</reference>
<reference evidence="3" key="2">
    <citation type="submission" date="2020-09" db="EMBL/GenBank/DDBJ databases">
        <authorList>
            <person name="Sun Q."/>
            <person name="Zhou Y."/>
        </authorList>
    </citation>
    <scope>NUCLEOTIDE SEQUENCE</scope>
    <source>
        <strain evidence="3">CGMCC 1.8984</strain>
    </source>
</reference>
<keyword evidence="2" id="KW-0812">Transmembrane</keyword>
<dbReference type="AlphaFoldDB" id="A0A917PQ62"/>
<comment type="caution">
    <text evidence="3">The sequence shown here is derived from an EMBL/GenBank/DDBJ whole genome shotgun (WGS) entry which is preliminary data.</text>
</comment>
<evidence type="ECO:0000256" key="2">
    <source>
        <dbReference type="SAM" id="Phobius"/>
    </source>
</evidence>
<gene>
    <name evidence="3" type="ORF">GCM10011372_26810</name>
</gene>